<feature type="coiled-coil region" evidence="1">
    <location>
        <begin position="81"/>
        <end position="155"/>
    </location>
</feature>
<gene>
    <name evidence="2" type="ORF">ThidrDRAFT_0199</name>
</gene>
<dbReference type="InterPro" id="IPR036737">
    <property type="entry name" value="OmpA-like_sf"/>
</dbReference>
<evidence type="ECO:0000313" key="3">
    <source>
        <dbReference type="Proteomes" id="UP000004200"/>
    </source>
</evidence>
<dbReference type="eggNOG" id="COG2885">
    <property type="taxonomic scope" value="Bacteria"/>
</dbReference>
<accession>G2DVM9</accession>
<name>G2DVM9_9GAMM</name>
<dbReference type="AlphaFoldDB" id="G2DVM9"/>
<proteinExistence type="predicted"/>
<evidence type="ECO:0000256" key="1">
    <source>
        <dbReference type="SAM" id="Coils"/>
    </source>
</evidence>
<dbReference type="Gene3D" id="3.30.1330.60">
    <property type="entry name" value="OmpA-like domain"/>
    <property type="match status" value="1"/>
</dbReference>
<dbReference type="EMBL" id="AFWT01000001">
    <property type="protein sequence ID" value="EGV34044.1"/>
    <property type="molecule type" value="Genomic_DNA"/>
</dbReference>
<protein>
    <recommendedName>
        <fullName evidence="4">OmpA/MotB domain protein</fullName>
    </recommendedName>
</protein>
<evidence type="ECO:0000313" key="2">
    <source>
        <dbReference type="EMBL" id="EGV34044.1"/>
    </source>
</evidence>
<organism evidence="2 3">
    <name type="scientific">Thiorhodococcus drewsii AZ1</name>
    <dbReference type="NCBI Taxonomy" id="765913"/>
    <lineage>
        <taxon>Bacteria</taxon>
        <taxon>Pseudomonadati</taxon>
        <taxon>Pseudomonadota</taxon>
        <taxon>Gammaproteobacteria</taxon>
        <taxon>Chromatiales</taxon>
        <taxon>Chromatiaceae</taxon>
        <taxon>Thiorhodococcus</taxon>
    </lineage>
</organism>
<evidence type="ECO:0008006" key="4">
    <source>
        <dbReference type="Google" id="ProtNLM"/>
    </source>
</evidence>
<reference evidence="2 3" key="1">
    <citation type="submission" date="2011-06" db="EMBL/GenBank/DDBJ databases">
        <title>The draft genome of Thiorhodococcus drewsii AZ1.</title>
        <authorList>
            <consortium name="US DOE Joint Genome Institute (JGI-PGF)"/>
            <person name="Lucas S."/>
            <person name="Han J."/>
            <person name="Lapidus A."/>
            <person name="Cheng J.-F."/>
            <person name="Goodwin L."/>
            <person name="Pitluck S."/>
            <person name="Peters L."/>
            <person name="Land M.L."/>
            <person name="Hauser L."/>
            <person name="Vogl K."/>
            <person name="Liu Z."/>
            <person name="Imhoff J."/>
            <person name="Thiel V."/>
            <person name="Frigaard N.-U."/>
            <person name="Bryant D.A."/>
            <person name="Woyke T.J."/>
        </authorList>
    </citation>
    <scope>NUCLEOTIDE SEQUENCE [LARGE SCALE GENOMIC DNA]</scope>
    <source>
        <strain evidence="2 3">AZ1</strain>
    </source>
</reference>
<comment type="caution">
    <text evidence="2">The sequence shown here is derived from an EMBL/GenBank/DDBJ whole genome shotgun (WGS) entry which is preliminary data.</text>
</comment>
<keyword evidence="3" id="KW-1185">Reference proteome</keyword>
<dbReference type="STRING" id="765913.ThidrDRAFT_0199"/>
<keyword evidence="1" id="KW-0175">Coiled coil</keyword>
<dbReference type="SUPFAM" id="SSF103088">
    <property type="entry name" value="OmpA-like"/>
    <property type="match status" value="1"/>
</dbReference>
<sequence>MSMTNRPARSRTLFAIGYLLLTFCAGLLLVYRVDHGRGTDAEPARFPEPARPEIVEPMAKVTVPPAAASRKDGGSVASDPFGEMQRRLQRLEDEMASLRRQQTASFEREHALILEELTSIAKAHQDRLNRARALLRETKDNQARLDADLAFLQARYTEEGLRVSVSEAELEAGPAGGVSERIARLADVLAHNPRLRLSLRGRVDGAGSASGDPVALEAAARGLRDRLVAQGGEADRIELETLGEGRPNAGDSVSEGRARGVSVDVYFISP</sequence>
<dbReference type="Proteomes" id="UP000004200">
    <property type="component" value="Unassembled WGS sequence"/>
</dbReference>